<feature type="compositionally biased region" description="Basic and acidic residues" evidence="1">
    <location>
        <begin position="1"/>
        <end position="10"/>
    </location>
</feature>
<dbReference type="AlphaFoldDB" id="A0A426X3L9"/>
<gene>
    <name evidence="2" type="ORF">B296_00051390</name>
</gene>
<sequence>IIEARADGKQNSDMPLPSTLNKAEGRRKIRRGPIGRLDPNLWIDMSNGDELWSWLHEALPPASVHLRPTTSDEREENKEEKSCPLTQWCCNDSDEYSMAGPLKTFSFLPSFLPSL</sequence>
<protein>
    <submittedName>
        <fullName evidence="2">Uncharacterized protein</fullName>
    </submittedName>
</protein>
<feature type="non-terminal residue" evidence="2">
    <location>
        <position position="1"/>
    </location>
</feature>
<evidence type="ECO:0000256" key="1">
    <source>
        <dbReference type="SAM" id="MobiDB-lite"/>
    </source>
</evidence>
<reference evidence="2 3" key="1">
    <citation type="journal article" date="2014" name="Agronomy (Basel)">
        <title>A Draft Genome Sequence for Ensete ventricosum, the Drought-Tolerant Tree Against Hunger.</title>
        <authorList>
            <person name="Harrison J."/>
            <person name="Moore K.A."/>
            <person name="Paszkiewicz K."/>
            <person name="Jones T."/>
            <person name="Grant M."/>
            <person name="Ambacheew D."/>
            <person name="Muzemil S."/>
            <person name="Studholme D.J."/>
        </authorList>
    </citation>
    <scope>NUCLEOTIDE SEQUENCE [LARGE SCALE GENOMIC DNA]</scope>
</reference>
<evidence type="ECO:0000313" key="2">
    <source>
        <dbReference type="EMBL" id="RRT34075.1"/>
    </source>
</evidence>
<evidence type="ECO:0000313" key="3">
    <source>
        <dbReference type="Proteomes" id="UP000287651"/>
    </source>
</evidence>
<dbReference type="Proteomes" id="UP000287651">
    <property type="component" value="Unassembled WGS sequence"/>
</dbReference>
<accession>A0A426X3L9</accession>
<organism evidence="2 3">
    <name type="scientific">Ensete ventricosum</name>
    <name type="common">Abyssinian banana</name>
    <name type="synonym">Musa ensete</name>
    <dbReference type="NCBI Taxonomy" id="4639"/>
    <lineage>
        <taxon>Eukaryota</taxon>
        <taxon>Viridiplantae</taxon>
        <taxon>Streptophyta</taxon>
        <taxon>Embryophyta</taxon>
        <taxon>Tracheophyta</taxon>
        <taxon>Spermatophyta</taxon>
        <taxon>Magnoliopsida</taxon>
        <taxon>Liliopsida</taxon>
        <taxon>Zingiberales</taxon>
        <taxon>Musaceae</taxon>
        <taxon>Ensete</taxon>
    </lineage>
</organism>
<dbReference type="EMBL" id="AMZH03027608">
    <property type="protein sequence ID" value="RRT34075.1"/>
    <property type="molecule type" value="Genomic_DNA"/>
</dbReference>
<comment type="caution">
    <text evidence="2">The sequence shown here is derived from an EMBL/GenBank/DDBJ whole genome shotgun (WGS) entry which is preliminary data.</text>
</comment>
<name>A0A426X3L9_ENSVE</name>
<proteinExistence type="predicted"/>
<feature type="region of interest" description="Disordered" evidence="1">
    <location>
        <begin position="1"/>
        <end position="28"/>
    </location>
</feature>
<feature type="compositionally biased region" description="Polar residues" evidence="1">
    <location>
        <begin position="11"/>
        <end position="21"/>
    </location>
</feature>